<evidence type="ECO:0000313" key="2">
    <source>
        <dbReference type="Proteomes" id="UP001056778"/>
    </source>
</evidence>
<reference evidence="1" key="1">
    <citation type="submission" date="2022-04" db="EMBL/GenBank/DDBJ databases">
        <title>Chromosome-scale genome assembly of Holotrichia oblita Faldermann.</title>
        <authorList>
            <person name="Rongchong L."/>
        </authorList>
    </citation>
    <scope>NUCLEOTIDE SEQUENCE</scope>
    <source>
        <strain evidence="1">81SQS9</strain>
    </source>
</reference>
<dbReference type="Proteomes" id="UP001056778">
    <property type="component" value="Chromosome 10"/>
</dbReference>
<sequence length="396" mass="45888">MDRIKKAEAIILYSELTNILCSDSEESDEDIALDSVLCIPKFHNYDKQETSRMKNYIEHVIPKYSEHDFQSHFRLTRPTYEFLLRLVVPLLAKECNLGRPHINYEKQLLATLWLLATPDSYRSIGERFDMAKSSLNVSVVRVTHVLNKIAPQFINWPGEIERNIHSEKVYRSYKIQGVIGFVDGTFIPIKAPNTNPHSYLTRKCNHAITLQAMCNTNLQFIDTFVGYPGSVSDARVFRNSHIFQKVSEHGEQYFSARQFILGDKAYPLLSWCITPYIDRGNLQPKHIHFNKQHSKMRSSIERAFALLFGRFRRLKYIDMNRVDLIPDTVLAACVLHNLCLKDKDGEIENYIVEGRQFIGTMDEDILQNDIVNVDLNSSNGKTFRNELCENLFQSRT</sequence>
<evidence type="ECO:0000313" key="1">
    <source>
        <dbReference type="EMBL" id="KAI4454177.1"/>
    </source>
</evidence>
<protein>
    <submittedName>
        <fullName evidence="1">Uncharacterized protein</fullName>
    </submittedName>
</protein>
<accession>A0ACB9SGN1</accession>
<keyword evidence="2" id="KW-1185">Reference proteome</keyword>
<organism evidence="1 2">
    <name type="scientific">Holotrichia oblita</name>
    <name type="common">Chafer beetle</name>
    <dbReference type="NCBI Taxonomy" id="644536"/>
    <lineage>
        <taxon>Eukaryota</taxon>
        <taxon>Metazoa</taxon>
        <taxon>Ecdysozoa</taxon>
        <taxon>Arthropoda</taxon>
        <taxon>Hexapoda</taxon>
        <taxon>Insecta</taxon>
        <taxon>Pterygota</taxon>
        <taxon>Neoptera</taxon>
        <taxon>Endopterygota</taxon>
        <taxon>Coleoptera</taxon>
        <taxon>Polyphaga</taxon>
        <taxon>Scarabaeiformia</taxon>
        <taxon>Scarabaeidae</taxon>
        <taxon>Melolonthinae</taxon>
        <taxon>Holotrichia</taxon>
    </lineage>
</organism>
<proteinExistence type="predicted"/>
<comment type="caution">
    <text evidence="1">The sequence shown here is derived from an EMBL/GenBank/DDBJ whole genome shotgun (WGS) entry which is preliminary data.</text>
</comment>
<gene>
    <name evidence="1" type="ORF">MML48_10g00015058</name>
</gene>
<name>A0ACB9SGN1_HOLOL</name>
<dbReference type="EMBL" id="CM043024">
    <property type="protein sequence ID" value="KAI4454177.1"/>
    <property type="molecule type" value="Genomic_DNA"/>
</dbReference>